<dbReference type="GeneID" id="92079455"/>
<evidence type="ECO:0000313" key="2">
    <source>
        <dbReference type="Proteomes" id="UP001391051"/>
    </source>
</evidence>
<evidence type="ECO:0000313" key="1">
    <source>
        <dbReference type="EMBL" id="KAK7949285.1"/>
    </source>
</evidence>
<evidence type="ECO:0008006" key="3">
    <source>
        <dbReference type="Google" id="ProtNLM"/>
    </source>
</evidence>
<protein>
    <recommendedName>
        <fullName evidence="3">F-box domain-containing protein</fullName>
    </recommendedName>
</protein>
<sequence length="323" mass="36236">MERSQSRGCLFESLPTELLLKVLSGLPDLTSLDSVLHASPTTHRIFDEYAVEVAEAILACDYNILLSYHRHPWRTDDVHHGPHPIESGVTCAYVRVMFYMMAAIRSSRFPINSLTEFRQNVVDPFCLIATYRRLNWPSLECLKSYLARLESICPSRPAIGKKAFWKGRRAGTVQNNAEGLDQVPGQPVVVRDAGPPSWVEEQRATRAFWRLQFVCGMQRSARSALLPAAWPPEDVEQLRNYSRAQLLSLYSLPHSHGGYGHARHHPEIHEIYSAAQYLETAHHGCRWPDEAVVPPQVSRSGGESGYQALDGGEAGARAVVLDR</sequence>
<accession>A0ABR1QA18</accession>
<comment type="caution">
    <text evidence="1">The sequence shown here is derived from an EMBL/GenBank/DDBJ whole genome shotgun (WGS) entry which is preliminary data.</text>
</comment>
<keyword evidence="2" id="KW-1185">Reference proteome</keyword>
<dbReference type="EMBL" id="JAQQWE010000006">
    <property type="protein sequence ID" value="KAK7949285.1"/>
    <property type="molecule type" value="Genomic_DNA"/>
</dbReference>
<organism evidence="1 2">
    <name type="scientific">Apiospora aurea</name>
    <dbReference type="NCBI Taxonomy" id="335848"/>
    <lineage>
        <taxon>Eukaryota</taxon>
        <taxon>Fungi</taxon>
        <taxon>Dikarya</taxon>
        <taxon>Ascomycota</taxon>
        <taxon>Pezizomycotina</taxon>
        <taxon>Sordariomycetes</taxon>
        <taxon>Xylariomycetidae</taxon>
        <taxon>Amphisphaeriales</taxon>
        <taxon>Apiosporaceae</taxon>
        <taxon>Apiospora</taxon>
    </lineage>
</organism>
<dbReference type="Proteomes" id="UP001391051">
    <property type="component" value="Unassembled WGS sequence"/>
</dbReference>
<reference evidence="1 2" key="1">
    <citation type="submission" date="2023-01" db="EMBL/GenBank/DDBJ databases">
        <title>Analysis of 21 Apiospora genomes using comparative genomics revels a genus with tremendous synthesis potential of carbohydrate active enzymes and secondary metabolites.</title>
        <authorList>
            <person name="Sorensen T."/>
        </authorList>
    </citation>
    <scope>NUCLEOTIDE SEQUENCE [LARGE SCALE GENOMIC DNA]</scope>
    <source>
        <strain evidence="1 2">CBS 24483</strain>
    </source>
</reference>
<name>A0ABR1QA18_9PEZI</name>
<dbReference type="RefSeq" id="XP_066698791.1">
    <property type="nucleotide sequence ID" value="XM_066846393.1"/>
</dbReference>
<gene>
    <name evidence="1" type="ORF">PG986_010171</name>
</gene>
<proteinExistence type="predicted"/>